<keyword evidence="5 7" id="KW-1133">Transmembrane helix</keyword>
<keyword evidence="3" id="KW-0762">Sugar transport</keyword>
<feature type="transmembrane region" description="Helical" evidence="7">
    <location>
        <begin position="177"/>
        <end position="196"/>
    </location>
</feature>
<dbReference type="InterPro" id="IPR012404">
    <property type="entry name" value="UCP036436"/>
</dbReference>
<evidence type="ECO:0000256" key="8">
    <source>
        <dbReference type="SAM" id="SignalP"/>
    </source>
</evidence>
<dbReference type="Pfam" id="PF04142">
    <property type="entry name" value="Nuc_sug_transp"/>
    <property type="match status" value="1"/>
</dbReference>
<keyword evidence="11" id="KW-1185">Reference proteome</keyword>
<reference evidence="9" key="2">
    <citation type="submission" date="2020-01" db="EMBL/GenBank/DDBJ databases">
        <authorList>
            <person name="Korhonen P.K.K."/>
            <person name="Guangxu M.G."/>
            <person name="Wang T.W."/>
            <person name="Stroehlein A.J.S."/>
            <person name="Young N.D."/>
            <person name="Ang C.-S.A."/>
            <person name="Fernando D.W.F."/>
            <person name="Lu H.L."/>
            <person name="Taylor S.T."/>
            <person name="Ehtesham M.E.M."/>
            <person name="Najaraj S.H.N."/>
            <person name="Harsha G.H.G."/>
            <person name="Madugundu A.M."/>
            <person name="Renuse S.R."/>
            <person name="Holt D.H."/>
            <person name="Pandey A.P."/>
            <person name="Papenfuss A.P."/>
            <person name="Gasser R.B.G."/>
            <person name="Fischer K.F."/>
        </authorList>
    </citation>
    <scope>NUCLEOTIDE SEQUENCE</scope>
    <source>
        <strain evidence="9">SSS_KF_BRIS2020</strain>
    </source>
</reference>
<gene>
    <name evidence="9" type="ORF">SSS_7104</name>
</gene>
<evidence type="ECO:0000256" key="4">
    <source>
        <dbReference type="ARBA" id="ARBA00022692"/>
    </source>
</evidence>
<protein>
    <submittedName>
        <fullName evidence="9">Solute carrier family 35 member F6</fullName>
    </submittedName>
</protein>
<evidence type="ECO:0000256" key="5">
    <source>
        <dbReference type="ARBA" id="ARBA00022989"/>
    </source>
</evidence>
<dbReference type="PANTHER" id="PTHR13146">
    <property type="match status" value="1"/>
</dbReference>
<comment type="similarity">
    <text evidence="2">Belongs to the nucleotide-sugar transporter family. SLC35A subfamily.</text>
</comment>
<comment type="subcellular location">
    <subcellularLocation>
        <location evidence="1">Membrane</location>
        <topology evidence="1">Multi-pass membrane protein</topology>
    </subcellularLocation>
</comment>
<keyword evidence="4 7" id="KW-0812">Transmembrane</keyword>
<feature type="transmembrane region" description="Helical" evidence="7">
    <location>
        <begin position="124"/>
        <end position="141"/>
    </location>
</feature>
<dbReference type="EMBL" id="WVUK01000056">
    <property type="protein sequence ID" value="KAF7492157.1"/>
    <property type="molecule type" value="Genomic_DNA"/>
</dbReference>
<organism evidence="9">
    <name type="scientific">Sarcoptes scabiei</name>
    <name type="common">Itch mite</name>
    <name type="synonym">Acarus scabiei</name>
    <dbReference type="NCBI Taxonomy" id="52283"/>
    <lineage>
        <taxon>Eukaryota</taxon>
        <taxon>Metazoa</taxon>
        <taxon>Ecdysozoa</taxon>
        <taxon>Arthropoda</taxon>
        <taxon>Chelicerata</taxon>
        <taxon>Arachnida</taxon>
        <taxon>Acari</taxon>
        <taxon>Acariformes</taxon>
        <taxon>Sarcoptiformes</taxon>
        <taxon>Astigmata</taxon>
        <taxon>Psoroptidia</taxon>
        <taxon>Sarcoptoidea</taxon>
        <taxon>Sarcoptidae</taxon>
        <taxon>Sarcoptinae</taxon>
        <taxon>Sarcoptes</taxon>
    </lineage>
</organism>
<feature type="transmembrane region" description="Helical" evidence="7">
    <location>
        <begin position="147"/>
        <end position="165"/>
    </location>
</feature>
<feature type="transmembrane region" description="Helical" evidence="7">
    <location>
        <begin position="91"/>
        <end position="112"/>
    </location>
</feature>
<keyword evidence="6 7" id="KW-0472">Membrane</keyword>
<dbReference type="PANTHER" id="PTHR13146:SF0">
    <property type="entry name" value="SOLUTE CARRIER FAMILY 35 MEMBER F6"/>
    <property type="match status" value="1"/>
</dbReference>
<evidence type="ECO:0000313" key="9">
    <source>
        <dbReference type="EMBL" id="KAF7492157.1"/>
    </source>
</evidence>
<feature type="chain" id="PRO_5038259276" evidence="8">
    <location>
        <begin position="19"/>
        <end position="367"/>
    </location>
</feature>
<dbReference type="GO" id="GO:0015165">
    <property type="term" value="F:pyrimidine nucleotide-sugar transmembrane transporter activity"/>
    <property type="evidence" value="ECO:0007669"/>
    <property type="project" value="InterPro"/>
</dbReference>
<dbReference type="OMA" id="RVEYDNQ"/>
<dbReference type="GO" id="GO:0000139">
    <property type="term" value="C:Golgi membrane"/>
    <property type="evidence" value="ECO:0007669"/>
    <property type="project" value="InterPro"/>
</dbReference>
<feature type="signal peptide" evidence="8">
    <location>
        <begin position="1"/>
        <end position="18"/>
    </location>
</feature>
<dbReference type="OrthoDB" id="29773at2759"/>
<accession>A0A834RAI7</accession>
<dbReference type="Proteomes" id="UP000070412">
    <property type="component" value="Unassembled WGS sequence"/>
</dbReference>
<dbReference type="SUPFAM" id="SSF103481">
    <property type="entry name" value="Multidrug resistance efflux transporter EmrE"/>
    <property type="match status" value="1"/>
</dbReference>
<sequence>MAWTNYQIFLALLMVVTGSINTLATKWADDSNSKGRDGKIRPFDHPFVQAAAMFFGEFLCFIVYKLMIGYYRRKNYDDEQYPDSIKGNRQFSAFIFMPPALCDMTATSIMYIGLNLTNSSSFQMFRGALIIFTGILSVIFLKRRLKLYQWIGMFLVMGGLVIVGLSDFKTSHEAHMLIGDFLIIVAQIITATQMIVEERFVSGSNVSPLQAVGWEGIFGFITITILLIPMYFIKVGGDIFKNPNGQIEDVIDAFYQIKNSWQVTSGLSGTILSIAFFNFAGISVTKQLSATTRTVLDSIRTIVIWIVSLIEKEEEFSFFKLGGFGVLLLGMCVYNDILIRPFFVKICCKENDEERNDLEENSENIIS</sequence>
<evidence type="ECO:0000256" key="1">
    <source>
        <dbReference type="ARBA" id="ARBA00004141"/>
    </source>
</evidence>
<evidence type="ECO:0000313" key="11">
    <source>
        <dbReference type="Proteomes" id="UP000070412"/>
    </source>
</evidence>
<dbReference type="PIRSF" id="PIRSF036436">
    <property type="entry name" value="UCP036436"/>
    <property type="match status" value="1"/>
</dbReference>
<dbReference type="AlphaFoldDB" id="A0A834RAI7"/>
<evidence type="ECO:0000256" key="3">
    <source>
        <dbReference type="ARBA" id="ARBA00022597"/>
    </source>
</evidence>
<dbReference type="Gene3D" id="1.10.3730.20">
    <property type="match status" value="1"/>
</dbReference>
<evidence type="ECO:0000256" key="7">
    <source>
        <dbReference type="SAM" id="Phobius"/>
    </source>
</evidence>
<name>A0A834RAI7_SARSC</name>
<feature type="transmembrane region" description="Helical" evidence="7">
    <location>
        <begin position="6"/>
        <end position="25"/>
    </location>
</feature>
<feature type="transmembrane region" description="Helical" evidence="7">
    <location>
        <begin position="46"/>
        <end position="71"/>
    </location>
</feature>
<feature type="transmembrane region" description="Helical" evidence="7">
    <location>
        <begin position="216"/>
        <end position="233"/>
    </location>
</feature>
<dbReference type="EnsemblMetazoa" id="SSS_7104s_mrna">
    <property type="protein sequence ID" value="KAF7492157.1"/>
    <property type="gene ID" value="SSS_7104"/>
</dbReference>
<keyword evidence="3" id="KW-0813">Transport</keyword>
<evidence type="ECO:0000256" key="2">
    <source>
        <dbReference type="ARBA" id="ARBA00009976"/>
    </source>
</evidence>
<reference evidence="11" key="1">
    <citation type="journal article" date="2020" name="PLoS Negl. Trop. Dis.">
        <title>High-quality nuclear genome for Sarcoptes scabiei-A critical resource for a neglected parasite.</title>
        <authorList>
            <person name="Korhonen P.K."/>
            <person name="Gasser R.B."/>
            <person name="Ma G."/>
            <person name="Wang T."/>
            <person name="Stroehlein A.J."/>
            <person name="Young N.D."/>
            <person name="Ang C.S."/>
            <person name="Fernando D.D."/>
            <person name="Lu H.C."/>
            <person name="Taylor S."/>
            <person name="Reynolds S.L."/>
            <person name="Mofiz E."/>
            <person name="Najaraj S.H."/>
            <person name="Gowda H."/>
            <person name="Madugundu A."/>
            <person name="Renuse S."/>
            <person name="Holt D."/>
            <person name="Pandey A."/>
            <person name="Papenfuss A.T."/>
            <person name="Fischer K."/>
        </authorList>
    </citation>
    <scope>NUCLEOTIDE SEQUENCE [LARGE SCALE GENOMIC DNA]</scope>
</reference>
<dbReference type="InterPro" id="IPR007271">
    <property type="entry name" value="Nuc_sug_transpt"/>
</dbReference>
<proteinExistence type="inferred from homology"/>
<reference evidence="10" key="3">
    <citation type="submission" date="2022-06" db="UniProtKB">
        <authorList>
            <consortium name="EnsemblMetazoa"/>
        </authorList>
    </citation>
    <scope>IDENTIFICATION</scope>
</reference>
<dbReference type="InterPro" id="IPR037185">
    <property type="entry name" value="EmrE-like"/>
</dbReference>
<keyword evidence="8" id="KW-0732">Signal</keyword>
<evidence type="ECO:0000256" key="6">
    <source>
        <dbReference type="ARBA" id="ARBA00023136"/>
    </source>
</evidence>
<evidence type="ECO:0000313" key="10">
    <source>
        <dbReference type="EnsemblMetazoa" id="KAF7492157.1"/>
    </source>
</evidence>